<evidence type="ECO:0000256" key="1">
    <source>
        <dbReference type="SAM" id="MobiDB-lite"/>
    </source>
</evidence>
<dbReference type="RefSeq" id="WP_213654759.1">
    <property type="nucleotide sequence ID" value="NZ_BOSL01000006.1"/>
</dbReference>
<accession>A0ABQ4MAT0</accession>
<dbReference type="Gene3D" id="2.60.120.260">
    <property type="entry name" value="Galactose-binding domain-like"/>
    <property type="match status" value="1"/>
</dbReference>
<organism evidence="2 3">
    <name type="scientific">Paenibacillus vini</name>
    <dbReference type="NCBI Taxonomy" id="1476024"/>
    <lineage>
        <taxon>Bacteria</taxon>
        <taxon>Bacillati</taxon>
        <taxon>Bacillota</taxon>
        <taxon>Bacilli</taxon>
        <taxon>Bacillales</taxon>
        <taxon>Paenibacillaceae</taxon>
        <taxon>Paenibacillus</taxon>
    </lineage>
</organism>
<dbReference type="Proteomes" id="UP000679992">
    <property type="component" value="Unassembled WGS sequence"/>
</dbReference>
<protein>
    <submittedName>
        <fullName evidence="2">Uncharacterized protein</fullName>
    </submittedName>
</protein>
<name>A0ABQ4MAT0_9BACL</name>
<reference evidence="2 3" key="1">
    <citation type="submission" date="2021-03" db="EMBL/GenBank/DDBJ databases">
        <title>Antimicrobial resistance genes in bacteria isolated from Japanese honey, and their potential for conferring macrolide and lincosamide resistance in the American foulbrood pathogen Paenibacillus larvae.</title>
        <authorList>
            <person name="Okamoto M."/>
            <person name="Kumagai M."/>
            <person name="Kanamori H."/>
            <person name="Takamatsu D."/>
        </authorList>
    </citation>
    <scope>NUCLEOTIDE SEQUENCE [LARGE SCALE GENOMIC DNA]</scope>
    <source>
        <strain evidence="2 3">J42TS3</strain>
    </source>
</reference>
<dbReference type="InterPro" id="IPR008979">
    <property type="entry name" value="Galactose-bd-like_sf"/>
</dbReference>
<proteinExistence type="predicted"/>
<evidence type="ECO:0000313" key="2">
    <source>
        <dbReference type="EMBL" id="GIP53096.1"/>
    </source>
</evidence>
<comment type="caution">
    <text evidence="2">The sequence shown here is derived from an EMBL/GenBank/DDBJ whole genome shotgun (WGS) entry which is preliminary data.</text>
</comment>
<evidence type="ECO:0000313" key="3">
    <source>
        <dbReference type="Proteomes" id="UP000679992"/>
    </source>
</evidence>
<dbReference type="EMBL" id="BOSL01000006">
    <property type="protein sequence ID" value="GIP53096.1"/>
    <property type="molecule type" value="Genomic_DNA"/>
</dbReference>
<sequence>MRTKTQNLGLNVWSRDDKLNVAEWTENFTKLDAAVPAAEQAAKDAAKQYTDDAVGDVEAQVQLVSDAVNGATADVGSLNQRVTAAENKSVITQINDLAASSPSTSVNIVGGTGILVESVAETNEIKVTATGTALPGEHASTHLTNGSDPIPEATTSSSGLMSPLDKQAIADTTGMLDDIAAQLAETANGNALINGNFDVWQRAVNANMVGMQYVADRWQNVLISSVSDPSVITVNRMPSQGGDVPGSAYYMRFEITNPGTGIVSYARCNMMQAIENGVRKLAGAGRKVTLSFWARTNIPGKLIGVNLHQDYGTGGTPSTYENIYGRNFELTSEWRRYSHTFETNSLAGKTFGLNNNDVLTPQIWLMWGEDYKIRFGTPVPETFRSAGYVDIAQIQLNTGDKALSFQPRRIADEINACQRYFKKSIVNFVYSNVDKIYTALGGWGRPMRIPPTITFGQLRGTYGTEIDTTATLLQQDENGIKTILLGELPVLNQAISCEVSADAEY</sequence>
<feature type="region of interest" description="Disordered" evidence="1">
    <location>
        <begin position="132"/>
        <end position="162"/>
    </location>
</feature>
<keyword evidence="3" id="KW-1185">Reference proteome</keyword>
<feature type="compositionally biased region" description="Polar residues" evidence="1">
    <location>
        <begin position="141"/>
        <end position="160"/>
    </location>
</feature>
<gene>
    <name evidence="2" type="ORF">J42TS3_21310</name>
</gene>
<dbReference type="SUPFAM" id="SSF49785">
    <property type="entry name" value="Galactose-binding domain-like"/>
    <property type="match status" value="1"/>
</dbReference>